<keyword evidence="5" id="KW-0410">Iron transport</keyword>
<dbReference type="NCBIfam" id="TIGR01783">
    <property type="entry name" value="TonB-siderophor"/>
    <property type="match status" value="1"/>
</dbReference>
<dbReference type="PANTHER" id="PTHR32552:SF74">
    <property type="entry name" value="HYDROXAMATE SIDEROPHORE RECEPTOR FHUE"/>
    <property type="match status" value="1"/>
</dbReference>
<keyword evidence="7" id="KW-0732">Signal</keyword>
<evidence type="ECO:0000259" key="16">
    <source>
        <dbReference type="SMART" id="SM00965"/>
    </source>
</evidence>
<evidence type="ECO:0000256" key="14">
    <source>
        <dbReference type="PROSITE-ProRule" id="PRU01360"/>
    </source>
</evidence>
<accession>A0A5E4Y266</accession>
<keyword evidence="4 14" id="KW-1134">Transmembrane beta strand</keyword>
<protein>
    <submittedName>
        <fullName evidence="17">Ferripyoverdine receptor</fullName>
    </submittedName>
</protein>
<reference evidence="17 18" key="1">
    <citation type="submission" date="2019-08" db="EMBL/GenBank/DDBJ databases">
        <authorList>
            <person name="Peeters C."/>
        </authorList>
    </citation>
    <scope>NUCLEOTIDE SEQUENCE [LARGE SCALE GENOMIC DNA]</scope>
    <source>
        <strain evidence="17 18">LMG 31115</strain>
    </source>
</reference>
<dbReference type="GO" id="GO:0015891">
    <property type="term" value="P:siderophore transport"/>
    <property type="evidence" value="ECO:0007669"/>
    <property type="project" value="InterPro"/>
</dbReference>
<dbReference type="Pfam" id="PF07660">
    <property type="entry name" value="STN"/>
    <property type="match status" value="1"/>
</dbReference>
<evidence type="ECO:0000256" key="8">
    <source>
        <dbReference type="ARBA" id="ARBA00023004"/>
    </source>
</evidence>
<evidence type="ECO:0000313" key="18">
    <source>
        <dbReference type="Proteomes" id="UP000333828"/>
    </source>
</evidence>
<keyword evidence="3 14" id="KW-0813">Transport</keyword>
<organism evidence="17 18">
    <name type="scientific">Pandoraea iniqua</name>
    <dbReference type="NCBI Taxonomy" id="2508288"/>
    <lineage>
        <taxon>Bacteria</taxon>
        <taxon>Pseudomonadati</taxon>
        <taxon>Pseudomonadota</taxon>
        <taxon>Betaproteobacteria</taxon>
        <taxon>Burkholderiales</taxon>
        <taxon>Burkholderiaceae</taxon>
        <taxon>Pandoraea</taxon>
    </lineage>
</organism>
<evidence type="ECO:0000256" key="10">
    <source>
        <dbReference type="ARBA" id="ARBA00023077"/>
    </source>
</evidence>
<keyword evidence="9" id="KW-0406">Ion transport</keyword>
<dbReference type="Proteomes" id="UP000333828">
    <property type="component" value="Unassembled WGS sequence"/>
</dbReference>
<dbReference type="Gene3D" id="2.170.130.10">
    <property type="entry name" value="TonB-dependent receptor, plug domain"/>
    <property type="match status" value="1"/>
</dbReference>
<evidence type="ECO:0000256" key="1">
    <source>
        <dbReference type="ARBA" id="ARBA00004571"/>
    </source>
</evidence>
<evidence type="ECO:0000256" key="3">
    <source>
        <dbReference type="ARBA" id="ARBA00022448"/>
    </source>
</evidence>
<comment type="similarity">
    <text evidence="2 14 15">Belongs to the TonB-dependent receptor family.</text>
</comment>
<dbReference type="InterPro" id="IPR011662">
    <property type="entry name" value="Secretin/TonB_short_N"/>
</dbReference>
<evidence type="ECO:0000256" key="5">
    <source>
        <dbReference type="ARBA" id="ARBA00022496"/>
    </source>
</evidence>
<dbReference type="EMBL" id="CABPSI010000005">
    <property type="protein sequence ID" value="VVE42418.1"/>
    <property type="molecule type" value="Genomic_DNA"/>
</dbReference>
<sequence length="841" mass="90625">MTRHLHALPNSKRSATTPYSRAMARAIDLRRDRHGWQRATLISIAVACLCAASIPMEVRAQTPAAANASVAAMPLDLSLPAQPLALTIDALARQSGVGIGYDASLAVGKVAPALQGRMTLGDALARALAGSGLAVSISGRTVSIHADTVALPATVVTAGAQRVTEGTGSYTTRVTDGATRMDLSLRETPQSMTVITRQQIEDQNLMSLTDVLRQTPGIVVDTLDERASFSSRGFDLATMIDGVPTLSYDTIAGMRNLLSMVMYDRIDVIRGPAGLLNGVGNPGGAINLVRKRPGKDFAGYVTAGGGSWGRYDLEADVGGKLNESGSLRARVVGSHTAGNNFVDDKRSREDVFYGIVEADVTDNTTISVGYEYQKNKIHGANFGQSPLFYSNGAATNLPRSFNSSTPWSLWNMTTDRVFVDLDHRFDSGWKVKAEGSWTRNQRERYSGDIWLYPANIDANTQMGTMQLASNPAYGINKAFDVYATGPYHLFGRTHQATFGASINHNDYNYGNDSAVPNAFDRRPVNILDLGSIAMPSFAYPLNRLGGTTQQTAIYAAAQIKPIDRVSVILGGRFTWYRATSWARYWNNGTNGAMVTGAPIEQNAVFTPYAGLVVDVSEDFSLYSSYTSIFTPNTVQDTSGNTLAPKRGNNIELGLKGEHFGGRLNTAVAIFRTYEDNFAVADGTLTPGGTAAYKAVSGAKTQGFEATVAGQVLPGWQVQAGYTYSAKRDRSGALVNPTYPQRLLRIATTYRLPGVLSKVTIGGSLSYQSAITYVETYSGLTARQGGITLIDLLARYDVTRQLSVSLNLGNVTDKRYWAGLGGYNGYTYGAPRNGWVKLTYRF</sequence>
<evidence type="ECO:0000256" key="2">
    <source>
        <dbReference type="ARBA" id="ARBA00009810"/>
    </source>
</evidence>
<evidence type="ECO:0000256" key="12">
    <source>
        <dbReference type="ARBA" id="ARBA00023170"/>
    </source>
</evidence>
<dbReference type="GO" id="GO:0015344">
    <property type="term" value="F:siderophore uptake transmembrane transporter activity"/>
    <property type="evidence" value="ECO:0007669"/>
    <property type="project" value="TreeGrafter"/>
</dbReference>
<dbReference type="SMART" id="SM00965">
    <property type="entry name" value="STN"/>
    <property type="match status" value="1"/>
</dbReference>
<dbReference type="InterPro" id="IPR012910">
    <property type="entry name" value="Plug_dom"/>
</dbReference>
<dbReference type="Gene3D" id="2.40.170.20">
    <property type="entry name" value="TonB-dependent receptor, beta-barrel domain"/>
    <property type="match status" value="1"/>
</dbReference>
<proteinExistence type="inferred from homology"/>
<evidence type="ECO:0000256" key="4">
    <source>
        <dbReference type="ARBA" id="ARBA00022452"/>
    </source>
</evidence>
<evidence type="ECO:0000256" key="7">
    <source>
        <dbReference type="ARBA" id="ARBA00022729"/>
    </source>
</evidence>
<dbReference type="GO" id="GO:0009279">
    <property type="term" value="C:cell outer membrane"/>
    <property type="evidence" value="ECO:0007669"/>
    <property type="project" value="UniProtKB-SubCell"/>
</dbReference>
<dbReference type="Pfam" id="PF00593">
    <property type="entry name" value="TonB_dep_Rec_b-barrel"/>
    <property type="match status" value="1"/>
</dbReference>
<dbReference type="Gene3D" id="3.55.50.30">
    <property type="match status" value="1"/>
</dbReference>
<evidence type="ECO:0000313" key="17">
    <source>
        <dbReference type="EMBL" id="VVE42418.1"/>
    </source>
</evidence>
<dbReference type="CDD" id="cd01347">
    <property type="entry name" value="ligand_gated_channel"/>
    <property type="match status" value="1"/>
</dbReference>
<dbReference type="PROSITE" id="PS52016">
    <property type="entry name" value="TONB_DEPENDENT_REC_3"/>
    <property type="match status" value="1"/>
</dbReference>
<dbReference type="Pfam" id="PF07715">
    <property type="entry name" value="Plug"/>
    <property type="match status" value="1"/>
</dbReference>
<keyword evidence="6 14" id="KW-0812">Transmembrane</keyword>
<dbReference type="AlphaFoldDB" id="A0A5E4Y266"/>
<dbReference type="FunFam" id="2.170.130.10:FF:000010">
    <property type="entry name" value="Ferripyoverdine receptor"/>
    <property type="match status" value="1"/>
</dbReference>
<keyword evidence="8" id="KW-0408">Iron</keyword>
<name>A0A5E4Y266_9BURK</name>
<dbReference type="SUPFAM" id="SSF56935">
    <property type="entry name" value="Porins"/>
    <property type="match status" value="1"/>
</dbReference>
<evidence type="ECO:0000256" key="15">
    <source>
        <dbReference type="RuleBase" id="RU003357"/>
    </source>
</evidence>
<evidence type="ECO:0000256" key="11">
    <source>
        <dbReference type="ARBA" id="ARBA00023136"/>
    </source>
</evidence>
<evidence type="ECO:0000256" key="6">
    <source>
        <dbReference type="ARBA" id="ARBA00022692"/>
    </source>
</evidence>
<dbReference type="GO" id="GO:0038023">
    <property type="term" value="F:signaling receptor activity"/>
    <property type="evidence" value="ECO:0007669"/>
    <property type="project" value="InterPro"/>
</dbReference>
<keyword evidence="12 17" id="KW-0675">Receptor</keyword>
<dbReference type="PANTHER" id="PTHR32552">
    <property type="entry name" value="FERRICHROME IRON RECEPTOR-RELATED"/>
    <property type="match status" value="1"/>
</dbReference>
<dbReference type="InterPro" id="IPR036942">
    <property type="entry name" value="Beta-barrel_TonB_sf"/>
</dbReference>
<evidence type="ECO:0000256" key="13">
    <source>
        <dbReference type="ARBA" id="ARBA00023237"/>
    </source>
</evidence>
<keyword evidence="13 14" id="KW-0998">Cell outer membrane</keyword>
<dbReference type="InterPro" id="IPR037066">
    <property type="entry name" value="Plug_dom_sf"/>
</dbReference>
<keyword evidence="18" id="KW-1185">Reference proteome</keyword>
<feature type="domain" description="Secretin/TonB short N-terminal" evidence="16">
    <location>
        <begin position="97"/>
        <end position="147"/>
    </location>
</feature>
<dbReference type="InterPro" id="IPR000531">
    <property type="entry name" value="Beta-barrel_TonB"/>
</dbReference>
<gene>
    <name evidence="17" type="primary">fpvA_5</name>
    <name evidence="17" type="ORF">PIN31115_04201</name>
</gene>
<dbReference type="InterPro" id="IPR039426">
    <property type="entry name" value="TonB-dep_rcpt-like"/>
</dbReference>
<keyword evidence="11 14" id="KW-0472">Membrane</keyword>
<comment type="subcellular location">
    <subcellularLocation>
        <location evidence="1 14">Cell outer membrane</location>
        <topology evidence="1 14">Multi-pass membrane protein</topology>
    </subcellularLocation>
</comment>
<keyword evidence="10 15" id="KW-0798">TonB box</keyword>
<evidence type="ECO:0000256" key="9">
    <source>
        <dbReference type="ARBA" id="ARBA00023065"/>
    </source>
</evidence>
<dbReference type="InterPro" id="IPR010105">
    <property type="entry name" value="TonB_sidphr_rcpt"/>
</dbReference>